<dbReference type="VEuPathDB" id="TriTrypDB:LINF_100009200"/>
<feature type="chain" id="PRO_5027034363" evidence="2">
    <location>
        <begin position="21"/>
        <end position="80"/>
    </location>
</feature>
<dbReference type="EMBL" id="LR812943">
    <property type="protein sequence ID" value="CAC9457057.1"/>
    <property type="molecule type" value="Genomic_DNA"/>
</dbReference>
<reference evidence="3" key="1">
    <citation type="submission" date="2020-06" db="EMBL/GenBank/DDBJ databases">
        <authorList>
            <person name="Gonzalez-de la Fuente S."/>
            <person name="Peiro-Pastor R."/>
            <person name="Rastrojo A."/>
            <person name="Moreno J."/>
            <person name="Carrasco-Ramiro F."/>
            <person name="Requena JM."/>
            <person name="Aguado B."/>
        </authorList>
    </citation>
    <scope>NUCLEOTIDE SEQUENCE</scope>
</reference>
<evidence type="ECO:0000313" key="4">
    <source>
        <dbReference type="Proteomes" id="UP000255414"/>
    </source>
</evidence>
<dbReference type="Proteomes" id="UP000255414">
    <property type="component" value="Chromosome 10"/>
</dbReference>
<evidence type="ECO:0000256" key="2">
    <source>
        <dbReference type="SAM" id="SignalP"/>
    </source>
</evidence>
<name>A0A6L0WNR2_LEIIN</name>
<feature type="region of interest" description="Disordered" evidence="1">
    <location>
        <begin position="42"/>
        <end position="80"/>
    </location>
</feature>
<gene>
    <name evidence="3" type="ORF">LINF_100009200</name>
</gene>
<organism evidence="3 4">
    <name type="scientific">Leishmania infantum</name>
    <dbReference type="NCBI Taxonomy" id="5671"/>
    <lineage>
        <taxon>Eukaryota</taxon>
        <taxon>Discoba</taxon>
        <taxon>Euglenozoa</taxon>
        <taxon>Kinetoplastea</taxon>
        <taxon>Metakinetoplastina</taxon>
        <taxon>Trypanosomatida</taxon>
        <taxon>Trypanosomatidae</taxon>
        <taxon>Leishmaniinae</taxon>
        <taxon>Leishmania</taxon>
    </lineage>
</organism>
<evidence type="ECO:0000256" key="1">
    <source>
        <dbReference type="SAM" id="MobiDB-lite"/>
    </source>
</evidence>
<dbReference type="AlphaFoldDB" id="A0A6L0WNR2"/>
<feature type="signal peptide" evidence="2">
    <location>
        <begin position="1"/>
        <end position="20"/>
    </location>
</feature>
<proteinExistence type="predicted"/>
<evidence type="ECO:0000313" key="3">
    <source>
        <dbReference type="EMBL" id="CAC9457057.1"/>
    </source>
</evidence>
<accession>A0A6L0WNR2</accession>
<sequence length="80" mass="8591">MCTPLLVIPLSIILLPKARICDDIDIDGKVVRQAVDKQVAAAPLSSSDSDAVMNAEPLHGNKADERKATQSGRAQTHKKE</sequence>
<feature type="compositionally biased region" description="Basic and acidic residues" evidence="1">
    <location>
        <begin position="59"/>
        <end position="68"/>
    </location>
</feature>
<protein>
    <submittedName>
        <fullName evidence="3">Hypothetical_protein</fullName>
    </submittedName>
</protein>
<keyword evidence="2" id="KW-0732">Signal</keyword>
<feature type="compositionally biased region" description="Low complexity" evidence="1">
    <location>
        <begin position="42"/>
        <end position="51"/>
    </location>
</feature>